<keyword evidence="3" id="KW-1185">Reference proteome</keyword>
<dbReference type="AlphaFoldDB" id="A0AAE0Z930"/>
<organism evidence="2 3">
    <name type="scientific">Elysia crispata</name>
    <name type="common">lettuce slug</name>
    <dbReference type="NCBI Taxonomy" id="231223"/>
    <lineage>
        <taxon>Eukaryota</taxon>
        <taxon>Metazoa</taxon>
        <taxon>Spiralia</taxon>
        <taxon>Lophotrochozoa</taxon>
        <taxon>Mollusca</taxon>
        <taxon>Gastropoda</taxon>
        <taxon>Heterobranchia</taxon>
        <taxon>Euthyneura</taxon>
        <taxon>Panpulmonata</taxon>
        <taxon>Sacoglossa</taxon>
        <taxon>Placobranchoidea</taxon>
        <taxon>Plakobranchidae</taxon>
        <taxon>Elysia</taxon>
    </lineage>
</organism>
<proteinExistence type="predicted"/>
<reference evidence="2" key="1">
    <citation type="journal article" date="2023" name="G3 (Bethesda)">
        <title>A reference genome for the long-term kleptoplast-retaining sea slug Elysia crispata morphotype clarki.</title>
        <authorList>
            <person name="Eastman K.E."/>
            <person name="Pendleton A.L."/>
            <person name="Shaikh M.A."/>
            <person name="Suttiyut T."/>
            <person name="Ogas R."/>
            <person name="Tomko P."/>
            <person name="Gavelis G."/>
            <person name="Widhalm J.R."/>
            <person name="Wisecaver J.H."/>
        </authorList>
    </citation>
    <scope>NUCLEOTIDE SEQUENCE</scope>
    <source>
        <strain evidence="2">ECLA1</strain>
    </source>
</reference>
<gene>
    <name evidence="2" type="ORF">RRG08_023566</name>
</gene>
<comment type="caution">
    <text evidence="2">The sequence shown here is derived from an EMBL/GenBank/DDBJ whole genome shotgun (WGS) entry which is preliminary data.</text>
</comment>
<name>A0AAE0Z930_9GAST</name>
<evidence type="ECO:0000313" key="2">
    <source>
        <dbReference type="EMBL" id="KAK3765048.1"/>
    </source>
</evidence>
<dbReference type="Proteomes" id="UP001283361">
    <property type="component" value="Unassembled WGS sequence"/>
</dbReference>
<dbReference type="Pfam" id="PF03184">
    <property type="entry name" value="DDE_1"/>
    <property type="match status" value="1"/>
</dbReference>
<dbReference type="EMBL" id="JAWDGP010004358">
    <property type="protein sequence ID" value="KAK3765048.1"/>
    <property type="molecule type" value="Genomic_DNA"/>
</dbReference>
<evidence type="ECO:0000313" key="3">
    <source>
        <dbReference type="Proteomes" id="UP001283361"/>
    </source>
</evidence>
<protein>
    <recommendedName>
        <fullName evidence="1">DDE-1 domain-containing protein</fullName>
    </recommendedName>
</protein>
<accession>A0AAE0Z930</accession>
<dbReference type="InterPro" id="IPR004875">
    <property type="entry name" value="DDE_SF_endonuclease_dom"/>
</dbReference>
<evidence type="ECO:0000259" key="1">
    <source>
        <dbReference type="Pfam" id="PF03184"/>
    </source>
</evidence>
<sequence>MPKLRTLKLISTGITQLLDKVLMEHNLKDMTSQIYNSDKSGFVTDTKSGIVLARKGSERVNQSIEDVKDKTHVLIFDGHASHLSLPLINEARANNIHVALLRLPAHMTHHPQPLDRAVFKPVKQKWQAMLLKFARKHIGPVGKKVSSFAEAAFY</sequence>
<dbReference type="GO" id="GO:0003676">
    <property type="term" value="F:nucleic acid binding"/>
    <property type="evidence" value="ECO:0007669"/>
    <property type="project" value="InterPro"/>
</dbReference>
<feature type="domain" description="DDE-1" evidence="1">
    <location>
        <begin position="64"/>
        <end position="134"/>
    </location>
</feature>